<proteinExistence type="predicted"/>
<accession>A0A1M7J960</accession>
<feature type="transmembrane region" description="Helical" evidence="1">
    <location>
        <begin position="332"/>
        <end position="350"/>
    </location>
</feature>
<sequence length="397" mass="40691">MPRPFADLWLMPHRPFLLAAAAWAAVAILWWQWGAALGLAPPVLGTAAMWHAHEMLAGMGGAAAAGYLLTALASWTGRPAPSGRVLKLLVGCWLLQRLAMAAPDSVPPALALLPGAGFFGLLSAVLAIGILRAGAWQRLGLAAVIALLGAGDALLILAALEGWARPDPALLVRAGVMLFALLIAVIGGRIIPAFTDNWLRQTGAAARCRSTPIADRLGPALIAAAAGLMLAEAGVAAGAALVAAGLVQGWRLAGWRGWKIRANPLLLMLHAGFAWLPAGLVLTGLARLLPLRLAEVDMLHALTMGAMGGMILAVAARAAARRAGGTLVAGRLLAAAALLLWLAVWLRLAAGPWPGAAAVLNGAAALAWLGGWAAFLVAFLPTACGPVRRPVFSGTRG</sequence>
<feature type="transmembrane region" description="Helical" evidence="1">
    <location>
        <begin position="298"/>
        <end position="320"/>
    </location>
</feature>
<evidence type="ECO:0000313" key="3">
    <source>
        <dbReference type="Proteomes" id="UP000184444"/>
    </source>
</evidence>
<reference evidence="3" key="1">
    <citation type="submission" date="2016-11" db="EMBL/GenBank/DDBJ databases">
        <authorList>
            <person name="Varghese N."/>
            <person name="Submissions S."/>
        </authorList>
    </citation>
    <scope>NUCLEOTIDE SEQUENCE [LARGE SCALE GENOMIC DNA]</scope>
    <source>
        <strain evidence="3">DSM 6637</strain>
    </source>
</reference>
<dbReference type="InterPro" id="IPR010266">
    <property type="entry name" value="NnrS"/>
</dbReference>
<keyword evidence="3" id="KW-1185">Reference proteome</keyword>
<organism evidence="2 3">
    <name type="scientific">Paracoccus solventivorans</name>
    <dbReference type="NCBI Taxonomy" id="53463"/>
    <lineage>
        <taxon>Bacteria</taxon>
        <taxon>Pseudomonadati</taxon>
        <taxon>Pseudomonadota</taxon>
        <taxon>Alphaproteobacteria</taxon>
        <taxon>Rhodobacterales</taxon>
        <taxon>Paracoccaceae</taxon>
        <taxon>Paracoccus</taxon>
    </lineage>
</organism>
<dbReference type="AlphaFoldDB" id="A0A1M7J960"/>
<feature type="transmembrane region" description="Helical" evidence="1">
    <location>
        <begin position="55"/>
        <end position="73"/>
    </location>
</feature>
<dbReference type="Proteomes" id="UP000184444">
    <property type="component" value="Unassembled WGS sequence"/>
</dbReference>
<gene>
    <name evidence="2" type="ORF">SAMN05444389_1114</name>
</gene>
<evidence type="ECO:0000256" key="1">
    <source>
        <dbReference type="SAM" id="Phobius"/>
    </source>
</evidence>
<keyword evidence="1" id="KW-1133">Transmembrane helix</keyword>
<dbReference type="Pfam" id="PF05940">
    <property type="entry name" value="NnrS"/>
    <property type="match status" value="1"/>
</dbReference>
<keyword evidence="1" id="KW-0812">Transmembrane</keyword>
<feature type="transmembrane region" description="Helical" evidence="1">
    <location>
        <begin position="170"/>
        <end position="192"/>
    </location>
</feature>
<protein>
    <submittedName>
        <fullName evidence="2">Uncharacterized protein involved in response to NO</fullName>
    </submittedName>
</protein>
<dbReference type="STRING" id="53463.SAMN05444389_1114"/>
<feature type="transmembrane region" description="Helical" evidence="1">
    <location>
        <begin position="143"/>
        <end position="164"/>
    </location>
</feature>
<name>A0A1M7J960_9RHOB</name>
<evidence type="ECO:0000313" key="2">
    <source>
        <dbReference type="EMBL" id="SHM49403.1"/>
    </source>
</evidence>
<keyword evidence="1" id="KW-0472">Membrane</keyword>
<dbReference type="RefSeq" id="WP_234952093.1">
    <property type="nucleotide sequence ID" value="NZ_FRCK01000011.1"/>
</dbReference>
<dbReference type="EMBL" id="FRCK01000011">
    <property type="protein sequence ID" value="SHM49403.1"/>
    <property type="molecule type" value="Genomic_DNA"/>
</dbReference>
<feature type="transmembrane region" description="Helical" evidence="1">
    <location>
        <begin position="109"/>
        <end position="131"/>
    </location>
</feature>
<feature type="transmembrane region" description="Helical" evidence="1">
    <location>
        <begin position="356"/>
        <end position="380"/>
    </location>
</feature>
<feature type="transmembrane region" description="Helical" evidence="1">
    <location>
        <begin position="265"/>
        <end position="286"/>
    </location>
</feature>